<dbReference type="AlphaFoldDB" id="A0A381XI01"/>
<keyword evidence="1" id="KW-0812">Transmembrane</keyword>
<evidence type="ECO:0000313" key="2">
    <source>
        <dbReference type="EMBL" id="SVA64329.1"/>
    </source>
</evidence>
<gene>
    <name evidence="2" type="ORF">METZ01_LOCUS117183</name>
</gene>
<dbReference type="EMBL" id="UINC01015240">
    <property type="protein sequence ID" value="SVA64329.1"/>
    <property type="molecule type" value="Genomic_DNA"/>
</dbReference>
<keyword evidence="1" id="KW-1133">Transmembrane helix</keyword>
<feature type="transmembrane region" description="Helical" evidence="1">
    <location>
        <begin position="7"/>
        <end position="27"/>
    </location>
</feature>
<accession>A0A381XI01</accession>
<protein>
    <submittedName>
        <fullName evidence="2">Uncharacterized protein</fullName>
    </submittedName>
</protein>
<sequence>MSLKAFHLVFIIISILFTLMFGVWGVVNHGSSGKTAELVLGVISLAGTVGLSVYLRYFLKKLKHVSYL</sequence>
<keyword evidence="1" id="KW-0472">Membrane</keyword>
<organism evidence="2">
    <name type="scientific">marine metagenome</name>
    <dbReference type="NCBI Taxonomy" id="408172"/>
    <lineage>
        <taxon>unclassified sequences</taxon>
        <taxon>metagenomes</taxon>
        <taxon>ecological metagenomes</taxon>
    </lineage>
</organism>
<evidence type="ECO:0000256" key="1">
    <source>
        <dbReference type="SAM" id="Phobius"/>
    </source>
</evidence>
<name>A0A381XI01_9ZZZZ</name>
<feature type="transmembrane region" description="Helical" evidence="1">
    <location>
        <begin position="39"/>
        <end position="59"/>
    </location>
</feature>
<reference evidence="2" key="1">
    <citation type="submission" date="2018-05" db="EMBL/GenBank/DDBJ databases">
        <authorList>
            <person name="Lanie J.A."/>
            <person name="Ng W.-L."/>
            <person name="Kazmierczak K.M."/>
            <person name="Andrzejewski T.M."/>
            <person name="Davidsen T.M."/>
            <person name="Wayne K.J."/>
            <person name="Tettelin H."/>
            <person name="Glass J.I."/>
            <person name="Rusch D."/>
            <person name="Podicherti R."/>
            <person name="Tsui H.-C.T."/>
            <person name="Winkler M.E."/>
        </authorList>
    </citation>
    <scope>NUCLEOTIDE SEQUENCE</scope>
</reference>
<proteinExistence type="predicted"/>